<evidence type="ECO:0000313" key="1">
    <source>
        <dbReference type="EMBL" id="GFO15380.1"/>
    </source>
</evidence>
<reference evidence="1 2" key="1">
    <citation type="journal article" date="2021" name="Elife">
        <title>Chloroplast acquisition without the gene transfer in kleptoplastic sea slugs, Plakobranchus ocellatus.</title>
        <authorList>
            <person name="Maeda T."/>
            <person name="Takahashi S."/>
            <person name="Yoshida T."/>
            <person name="Shimamura S."/>
            <person name="Takaki Y."/>
            <person name="Nagai Y."/>
            <person name="Toyoda A."/>
            <person name="Suzuki Y."/>
            <person name="Arimoto A."/>
            <person name="Ishii H."/>
            <person name="Satoh N."/>
            <person name="Nishiyama T."/>
            <person name="Hasebe M."/>
            <person name="Maruyama T."/>
            <person name="Minagawa J."/>
            <person name="Obokata J."/>
            <person name="Shigenobu S."/>
        </authorList>
    </citation>
    <scope>NUCLEOTIDE SEQUENCE [LARGE SCALE GENOMIC DNA]</scope>
</reference>
<name>A0AAV4B761_9GAST</name>
<dbReference type="EMBL" id="BLXT01004610">
    <property type="protein sequence ID" value="GFO15380.1"/>
    <property type="molecule type" value="Genomic_DNA"/>
</dbReference>
<organism evidence="1 2">
    <name type="scientific">Plakobranchus ocellatus</name>
    <dbReference type="NCBI Taxonomy" id="259542"/>
    <lineage>
        <taxon>Eukaryota</taxon>
        <taxon>Metazoa</taxon>
        <taxon>Spiralia</taxon>
        <taxon>Lophotrochozoa</taxon>
        <taxon>Mollusca</taxon>
        <taxon>Gastropoda</taxon>
        <taxon>Heterobranchia</taxon>
        <taxon>Euthyneura</taxon>
        <taxon>Panpulmonata</taxon>
        <taxon>Sacoglossa</taxon>
        <taxon>Placobranchoidea</taxon>
        <taxon>Plakobranchidae</taxon>
        <taxon>Plakobranchus</taxon>
    </lineage>
</organism>
<gene>
    <name evidence="1" type="ORF">PoB_004188500</name>
</gene>
<accession>A0AAV4B761</accession>
<sequence>MKRWTGSGKKNLGMGSRMEKKEYYKNSSPIDSTLGYEERGLDLKPLISSLVSFACAYNDDYKMISDFGALSGKHVDGGIRIRSIIEEFCRFLCGLTSHCWTLRPVKLRCPAKQPPLSE</sequence>
<comment type="caution">
    <text evidence="1">The sequence shown here is derived from an EMBL/GenBank/DDBJ whole genome shotgun (WGS) entry which is preliminary data.</text>
</comment>
<evidence type="ECO:0000313" key="2">
    <source>
        <dbReference type="Proteomes" id="UP000735302"/>
    </source>
</evidence>
<proteinExistence type="predicted"/>
<protein>
    <submittedName>
        <fullName evidence="1">Uncharacterized protein</fullName>
    </submittedName>
</protein>
<dbReference type="AlphaFoldDB" id="A0AAV4B761"/>
<dbReference type="Proteomes" id="UP000735302">
    <property type="component" value="Unassembled WGS sequence"/>
</dbReference>
<keyword evidence="2" id="KW-1185">Reference proteome</keyword>